<dbReference type="AlphaFoldDB" id="A0A1H3NRD7"/>
<reference evidence="8" key="1">
    <citation type="submission" date="2016-10" db="EMBL/GenBank/DDBJ databases">
        <authorList>
            <person name="Varghese N."/>
            <person name="Submissions S."/>
        </authorList>
    </citation>
    <scope>NUCLEOTIDE SEQUENCE [LARGE SCALE GENOMIC DNA]</scope>
    <source>
        <strain evidence="8">ANC 5109</strain>
    </source>
</reference>
<evidence type="ECO:0000313" key="8">
    <source>
        <dbReference type="Proteomes" id="UP000199035"/>
    </source>
</evidence>
<dbReference type="RefSeq" id="WP_092693046.1">
    <property type="nucleotide sequence ID" value="NZ_FNPK01000061.1"/>
</dbReference>
<dbReference type="EMBL" id="FNPK01000061">
    <property type="protein sequence ID" value="SDY91452.1"/>
    <property type="molecule type" value="Genomic_DNA"/>
</dbReference>
<dbReference type="Gene3D" id="3.30.1330.60">
    <property type="entry name" value="OmpA-like domain"/>
    <property type="match status" value="1"/>
</dbReference>
<dbReference type="InterPro" id="IPR006665">
    <property type="entry name" value="OmpA-like"/>
</dbReference>
<dbReference type="InterPro" id="IPR050330">
    <property type="entry name" value="Bact_OuterMem_StrucFunc"/>
</dbReference>
<gene>
    <name evidence="7" type="ORF">SAMN05421643_1613</name>
</gene>
<dbReference type="STRING" id="595670.SAMN05421643_1613"/>
<proteinExistence type="predicted"/>
<dbReference type="PRINTS" id="PR01023">
    <property type="entry name" value="NAFLGMOTY"/>
</dbReference>
<evidence type="ECO:0000256" key="4">
    <source>
        <dbReference type="PROSITE-ProRule" id="PRU00473"/>
    </source>
</evidence>
<keyword evidence="8" id="KW-1185">Reference proteome</keyword>
<feature type="chain" id="PRO_5011765224" evidence="5">
    <location>
        <begin position="29"/>
        <end position="256"/>
    </location>
</feature>
<evidence type="ECO:0000259" key="6">
    <source>
        <dbReference type="PROSITE" id="PS51123"/>
    </source>
</evidence>
<feature type="signal peptide" evidence="5">
    <location>
        <begin position="1"/>
        <end position="28"/>
    </location>
</feature>
<organism evidence="7 8">
    <name type="scientific">Acinetobacter kyonggiensis</name>
    <dbReference type="NCBI Taxonomy" id="595670"/>
    <lineage>
        <taxon>Bacteria</taxon>
        <taxon>Pseudomonadati</taxon>
        <taxon>Pseudomonadota</taxon>
        <taxon>Gammaproteobacteria</taxon>
        <taxon>Moraxellales</taxon>
        <taxon>Moraxellaceae</taxon>
        <taxon>Acinetobacter</taxon>
    </lineage>
</organism>
<dbReference type="SUPFAM" id="SSF103088">
    <property type="entry name" value="OmpA-like"/>
    <property type="match status" value="1"/>
</dbReference>
<keyword evidence="2 4" id="KW-0472">Membrane</keyword>
<dbReference type="InterPro" id="IPR036737">
    <property type="entry name" value="OmpA-like_sf"/>
</dbReference>
<dbReference type="PROSITE" id="PS51123">
    <property type="entry name" value="OMPA_2"/>
    <property type="match status" value="1"/>
</dbReference>
<evidence type="ECO:0000313" key="7">
    <source>
        <dbReference type="EMBL" id="SDY91452.1"/>
    </source>
</evidence>
<sequence>MIKLQIIRKKIKVLILLTLVSLSSLVLAEPIVIEGVVPNESSKQAILAKMYSVYGIDQVIDKIKVKTVSAPNGWSDSVTKIITPDLKKVKQGKLSVRGTEVELTGKMLNQNDIQPTTVNFQNMIQIPYRLNIQLSVNQAEQKIIDDALKNRIIEFESGSAILVASGTKILDEMAVALNKVAGKKVKIIGHTDSSGSPAKNLILSQERAAAVKRYLTEKNVPTDYLTVEGLGSTQPVADNTTVDGRKKNRRIEFEVQ</sequence>
<dbReference type="GO" id="GO:0009279">
    <property type="term" value="C:cell outer membrane"/>
    <property type="evidence" value="ECO:0007669"/>
    <property type="project" value="UniProtKB-SubCell"/>
</dbReference>
<dbReference type="Proteomes" id="UP000199035">
    <property type="component" value="Unassembled WGS sequence"/>
</dbReference>
<dbReference type="InterPro" id="IPR006664">
    <property type="entry name" value="OMP_bac"/>
</dbReference>
<evidence type="ECO:0000256" key="5">
    <source>
        <dbReference type="SAM" id="SignalP"/>
    </source>
</evidence>
<accession>A0A1H3NRD7</accession>
<keyword evidence="5" id="KW-0732">Signal</keyword>
<evidence type="ECO:0000256" key="3">
    <source>
        <dbReference type="ARBA" id="ARBA00023237"/>
    </source>
</evidence>
<dbReference type="Gene3D" id="3.40.1520.20">
    <property type="match status" value="1"/>
</dbReference>
<dbReference type="PANTHER" id="PTHR30329:SF21">
    <property type="entry name" value="LIPOPROTEIN YIAD-RELATED"/>
    <property type="match status" value="1"/>
</dbReference>
<evidence type="ECO:0000256" key="1">
    <source>
        <dbReference type="ARBA" id="ARBA00004442"/>
    </source>
</evidence>
<protein>
    <submittedName>
        <fullName evidence="7">OmpA-OmpF porin, OOP family</fullName>
    </submittedName>
</protein>
<evidence type="ECO:0000256" key="2">
    <source>
        <dbReference type="ARBA" id="ARBA00023136"/>
    </source>
</evidence>
<dbReference type="PANTHER" id="PTHR30329">
    <property type="entry name" value="STATOR ELEMENT OF FLAGELLAR MOTOR COMPLEX"/>
    <property type="match status" value="1"/>
</dbReference>
<dbReference type="PRINTS" id="PR01021">
    <property type="entry name" value="OMPADOMAIN"/>
</dbReference>
<feature type="domain" description="OmpA-like" evidence="6">
    <location>
        <begin position="142"/>
        <end position="256"/>
    </location>
</feature>
<dbReference type="Pfam" id="PF00691">
    <property type="entry name" value="OmpA"/>
    <property type="match status" value="1"/>
</dbReference>
<dbReference type="CDD" id="cd07185">
    <property type="entry name" value="OmpA_C-like"/>
    <property type="match status" value="1"/>
</dbReference>
<name>A0A1H3NRD7_9GAMM</name>
<comment type="subcellular location">
    <subcellularLocation>
        <location evidence="1">Cell outer membrane</location>
    </subcellularLocation>
</comment>
<keyword evidence="3" id="KW-0998">Cell outer membrane</keyword>